<dbReference type="InterPro" id="IPR000711">
    <property type="entry name" value="ATPase_OSCP/dsu"/>
</dbReference>
<organism evidence="8 9">
    <name type="scientific">Lacicoccus alkaliphilus DSM 16010</name>
    <dbReference type="NCBI Taxonomy" id="1123231"/>
    <lineage>
        <taxon>Bacteria</taxon>
        <taxon>Bacillati</taxon>
        <taxon>Bacillota</taxon>
        <taxon>Bacilli</taxon>
        <taxon>Bacillales</taxon>
        <taxon>Salinicoccaceae</taxon>
        <taxon>Lacicoccus</taxon>
    </lineage>
</organism>
<keyword evidence="2 7" id="KW-0813">Transport</keyword>
<evidence type="ECO:0000256" key="7">
    <source>
        <dbReference type="HAMAP-Rule" id="MF_01416"/>
    </source>
</evidence>
<evidence type="ECO:0000256" key="6">
    <source>
        <dbReference type="ARBA" id="ARBA00023310"/>
    </source>
</evidence>
<comment type="function">
    <text evidence="7">This protein is part of the stalk that links CF(0) to CF(1). It either transmits conformational changes from CF(0) to CF(1) or is implicated in proton conduction.</text>
</comment>
<dbReference type="Proteomes" id="UP000184206">
    <property type="component" value="Unassembled WGS sequence"/>
</dbReference>
<dbReference type="GO" id="GO:0005886">
    <property type="term" value="C:plasma membrane"/>
    <property type="evidence" value="ECO:0007669"/>
    <property type="project" value="UniProtKB-SubCell"/>
</dbReference>
<evidence type="ECO:0000313" key="9">
    <source>
        <dbReference type="Proteomes" id="UP000184206"/>
    </source>
</evidence>
<keyword evidence="7" id="KW-1003">Cell membrane</keyword>
<name>A0A1M7IBJ5_9BACL</name>
<dbReference type="HAMAP" id="MF_01416">
    <property type="entry name" value="ATP_synth_delta_bact"/>
    <property type="match status" value="1"/>
</dbReference>
<dbReference type="OrthoDB" id="9802471at2"/>
<evidence type="ECO:0000256" key="3">
    <source>
        <dbReference type="ARBA" id="ARBA00022781"/>
    </source>
</evidence>
<dbReference type="GO" id="GO:0046933">
    <property type="term" value="F:proton-transporting ATP synthase activity, rotational mechanism"/>
    <property type="evidence" value="ECO:0007669"/>
    <property type="project" value="UniProtKB-UniRule"/>
</dbReference>
<keyword evidence="4 7" id="KW-0406">Ion transport</keyword>
<evidence type="ECO:0000256" key="2">
    <source>
        <dbReference type="ARBA" id="ARBA00022448"/>
    </source>
</evidence>
<evidence type="ECO:0000256" key="4">
    <source>
        <dbReference type="ARBA" id="ARBA00023065"/>
    </source>
</evidence>
<dbReference type="RefSeq" id="WP_072710480.1">
    <property type="nucleotide sequence ID" value="NZ_FRCF01000010.1"/>
</dbReference>
<accession>A0A1M7IBJ5</accession>
<dbReference type="STRING" id="1123231.SAMN02745189_02052"/>
<dbReference type="InterPro" id="IPR026015">
    <property type="entry name" value="ATP_synth_OSCP/delta_N_sf"/>
</dbReference>
<comment type="subcellular location">
    <subcellularLocation>
        <location evidence="7">Cell membrane</location>
        <topology evidence="7">Peripheral membrane protein</topology>
    </subcellularLocation>
    <subcellularLocation>
        <location evidence="1">Membrane</location>
    </subcellularLocation>
</comment>
<keyword evidence="6 7" id="KW-0066">ATP synthesis</keyword>
<dbReference type="Pfam" id="PF00213">
    <property type="entry name" value="OSCP"/>
    <property type="match status" value="1"/>
</dbReference>
<proteinExistence type="inferred from homology"/>
<evidence type="ECO:0000313" key="8">
    <source>
        <dbReference type="EMBL" id="SHM38161.1"/>
    </source>
</evidence>
<dbReference type="Gene3D" id="1.10.520.20">
    <property type="entry name" value="N-terminal domain of the delta subunit of the F1F0-ATP synthase"/>
    <property type="match status" value="1"/>
</dbReference>
<keyword evidence="3 7" id="KW-0375">Hydrogen ion transport</keyword>
<dbReference type="GO" id="GO:0045259">
    <property type="term" value="C:proton-transporting ATP synthase complex"/>
    <property type="evidence" value="ECO:0007669"/>
    <property type="project" value="UniProtKB-KW"/>
</dbReference>
<keyword evidence="5 7" id="KW-0472">Membrane</keyword>
<dbReference type="SUPFAM" id="SSF47928">
    <property type="entry name" value="N-terminal domain of the delta subunit of the F1F0-ATP synthase"/>
    <property type="match status" value="1"/>
</dbReference>
<gene>
    <name evidence="7" type="primary">atpH</name>
    <name evidence="8" type="ORF">SAMN02745189_02052</name>
</gene>
<dbReference type="AlphaFoldDB" id="A0A1M7IBJ5"/>
<evidence type="ECO:0000256" key="1">
    <source>
        <dbReference type="ARBA" id="ARBA00004370"/>
    </source>
</evidence>
<dbReference type="PRINTS" id="PR00125">
    <property type="entry name" value="ATPASEDELTA"/>
</dbReference>
<reference evidence="8 9" key="1">
    <citation type="submission" date="2016-11" db="EMBL/GenBank/DDBJ databases">
        <authorList>
            <person name="Jaros S."/>
            <person name="Januszkiewicz K."/>
            <person name="Wedrychowicz H."/>
        </authorList>
    </citation>
    <scope>NUCLEOTIDE SEQUENCE [LARGE SCALE GENOMIC DNA]</scope>
    <source>
        <strain evidence="8 9">DSM 16010</strain>
    </source>
</reference>
<comment type="similarity">
    <text evidence="7">Belongs to the ATPase delta chain family.</text>
</comment>
<comment type="function">
    <text evidence="7">F(1)F(0) ATP synthase produces ATP from ADP in the presence of a proton or sodium gradient. F-type ATPases consist of two structural domains, F(1) containing the extramembraneous catalytic core and F(0) containing the membrane proton channel, linked together by a central stalk and a peripheral stalk. During catalysis, ATP synthesis in the catalytic domain of F(1) is coupled via a rotary mechanism of the central stalk subunits to proton translocation.</text>
</comment>
<sequence length="180" mass="20487">MAISANNYSKALFNAIHDDDTLNNVKKDFSKVIESVRNVPNFYAFISNPKISRDDRKAVIENTFKEVESPLYNLLRVLSDKGKMTGIEDIYEDFIQLYNAHFNQAYVLVESVYKLSGEELDDIGKVFIRKTGLKKLLIENEVNEDLIGGIRVFIDTKVYDASIRGQLNTLKGQFKAHANS</sequence>
<dbReference type="PANTHER" id="PTHR11910">
    <property type="entry name" value="ATP SYNTHASE DELTA CHAIN"/>
    <property type="match status" value="1"/>
</dbReference>
<protein>
    <recommendedName>
        <fullName evidence="7">ATP synthase subunit delta</fullName>
    </recommendedName>
    <alternativeName>
        <fullName evidence="7">ATP synthase F(1) sector subunit delta</fullName>
    </alternativeName>
    <alternativeName>
        <fullName evidence="7">F-type ATPase subunit delta</fullName>
        <shortName evidence="7">F-ATPase subunit delta</shortName>
    </alternativeName>
</protein>
<keyword evidence="7" id="KW-0139">CF(1)</keyword>
<dbReference type="NCBIfam" id="TIGR01145">
    <property type="entry name" value="ATP_synt_delta"/>
    <property type="match status" value="1"/>
</dbReference>
<keyword evidence="9" id="KW-1185">Reference proteome</keyword>
<dbReference type="EMBL" id="FRCF01000010">
    <property type="protein sequence ID" value="SHM38161.1"/>
    <property type="molecule type" value="Genomic_DNA"/>
</dbReference>
<evidence type="ECO:0000256" key="5">
    <source>
        <dbReference type="ARBA" id="ARBA00023136"/>
    </source>
</evidence>